<evidence type="ECO:0000313" key="3">
    <source>
        <dbReference type="Proteomes" id="UP000586976"/>
    </source>
</evidence>
<dbReference type="EMBL" id="JACEQY010000181">
    <property type="protein sequence ID" value="MBA4867396.1"/>
    <property type="molecule type" value="Genomic_DNA"/>
</dbReference>
<reference evidence="2 3" key="1">
    <citation type="submission" date="2020-07" db="EMBL/GenBank/DDBJ databases">
        <title>Streptomyces isolated from Indian soil.</title>
        <authorList>
            <person name="Mandal S."/>
            <person name="Maiti P.K."/>
        </authorList>
    </citation>
    <scope>NUCLEOTIDE SEQUENCE [LARGE SCALE GENOMIC DNA]</scope>
    <source>
        <strain evidence="2 3">PSKA54</strain>
    </source>
</reference>
<evidence type="ECO:0000313" key="2">
    <source>
        <dbReference type="EMBL" id="MBA4867396.1"/>
    </source>
</evidence>
<dbReference type="InterPro" id="IPR025751">
    <property type="entry name" value="RsbRD_N_dom"/>
</dbReference>
<organism evidence="2 3">
    <name type="scientific">Streptomyces himalayensis subsp. aureolus</name>
    <dbReference type="NCBI Taxonomy" id="2758039"/>
    <lineage>
        <taxon>Bacteria</taxon>
        <taxon>Bacillati</taxon>
        <taxon>Actinomycetota</taxon>
        <taxon>Actinomycetes</taxon>
        <taxon>Kitasatosporales</taxon>
        <taxon>Streptomycetaceae</taxon>
        <taxon>Streptomyces</taxon>
        <taxon>Streptomyces himalayensis</taxon>
    </lineage>
</organism>
<comment type="caution">
    <text evidence="2">The sequence shown here is derived from an EMBL/GenBank/DDBJ whole genome shotgun (WGS) entry which is preliminary data.</text>
</comment>
<evidence type="ECO:0000259" key="1">
    <source>
        <dbReference type="Pfam" id="PF14361"/>
    </source>
</evidence>
<feature type="domain" description="RsbT co-antagonist protein RsbRD N-terminal" evidence="1">
    <location>
        <begin position="18"/>
        <end position="106"/>
    </location>
</feature>
<keyword evidence="3" id="KW-1185">Reference proteome</keyword>
<protein>
    <recommendedName>
        <fullName evidence="1">RsbT co-antagonist protein RsbRD N-terminal domain-containing protein</fullName>
    </recommendedName>
</protein>
<name>A0A7W2D9T3_9ACTN</name>
<dbReference type="Pfam" id="PF14361">
    <property type="entry name" value="RsbRD_N"/>
    <property type="match status" value="1"/>
</dbReference>
<dbReference type="Proteomes" id="UP000586976">
    <property type="component" value="Unassembled WGS sequence"/>
</dbReference>
<dbReference type="AlphaFoldDB" id="A0A7W2D9T3"/>
<gene>
    <name evidence="2" type="ORF">H1V43_40295</name>
</gene>
<sequence>MFDVEENITASLQARTAEIARVTDARIREELPSYVDIPFADIERSIHANVELAIATLLRGSVPATESIKAAEASSTERVNQGVPIFDVMRGFRIGIRAIQEELVDLRAVP</sequence>
<proteinExistence type="predicted"/>
<accession>A0A7W2D9T3</accession>
<dbReference type="RefSeq" id="WP_181868707.1">
    <property type="nucleotide sequence ID" value="NZ_JACEQY010000181.1"/>
</dbReference>